<accession>A0A9W6N3S3</accession>
<reference evidence="3" key="1">
    <citation type="journal article" date="2014" name="Int. J. Syst. Evol. Microbiol.">
        <title>Complete genome sequence of Corynebacterium casei LMG S-19264T (=DSM 44701T), isolated from a smear-ripened cheese.</title>
        <authorList>
            <consortium name="US DOE Joint Genome Institute (JGI-PGF)"/>
            <person name="Walter F."/>
            <person name="Albersmeier A."/>
            <person name="Kalinowski J."/>
            <person name="Ruckert C."/>
        </authorList>
    </citation>
    <scope>NUCLEOTIDE SEQUENCE</scope>
    <source>
        <strain evidence="3">VKM B-2555</strain>
    </source>
</reference>
<keyword evidence="4" id="KW-1185">Reference proteome</keyword>
<dbReference type="RefSeq" id="WP_271205203.1">
    <property type="nucleotide sequence ID" value="NZ_BSFK01000016.1"/>
</dbReference>
<reference evidence="3" key="2">
    <citation type="submission" date="2023-01" db="EMBL/GenBank/DDBJ databases">
        <authorList>
            <person name="Sun Q."/>
            <person name="Evtushenko L."/>
        </authorList>
    </citation>
    <scope>NUCLEOTIDE SEQUENCE</scope>
    <source>
        <strain evidence="3">VKM B-2555</strain>
    </source>
</reference>
<feature type="compositionally biased region" description="Basic and acidic residues" evidence="1">
    <location>
        <begin position="36"/>
        <end position="50"/>
    </location>
</feature>
<evidence type="ECO:0000313" key="3">
    <source>
        <dbReference type="EMBL" id="GLK77349.1"/>
    </source>
</evidence>
<sequence length="197" mass="21093">MIGRGGGSRRRRQLSAAERALWDKVVETVTPLAPRARVEEPEPAPKEEPKPAPLPFADLSSPAPAAPAPPRKSAAPPLAPLEPKLRRRLSRGVVAIDARIDLHGLRQDEAHRRLATFLASAQVSGCRVVLVITGKGRPGQEVGDWYGPERGVLRRSVPMWLSSPAARGLVVGFETADAVHGGAGALYVRIRKAGALR</sequence>
<evidence type="ECO:0000259" key="2">
    <source>
        <dbReference type="PROSITE" id="PS50828"/>
    </source>
</evidence>
<dbReference type="SUPFAM" id="SSF160443">
    <property type="entry name" value="SMR domain-like"/>
    <property type="match status" value="1"/>
</dbReference>
<dbReference type="Pfam" id="PF01713">
    <property type="entry name" value="Smr"/>
    <property type="match status" value="1"/>
</dbReference>
<dbReference type="PANTHER" id="PTHR35562:SF2">
    <property type="entry name" value="DNA ENDONUCLEASE SMRA-RELATED"/>
    <property type="match status" value="1"/>
</dbReference>
<dbReference type="Proteomes" id="UP001143364">
    <property type="component" value="Unassembled WGS sequence"/>
</dbReference>
<comment type="caution">
    <text evidence="3">The sequence shown here is derived from an EMBL/GenBank/DDBJ whole genome shotgun (WGS) entry which is preliminary data.</text>
</comment>
<feature type="region of interest" description="Disordered" evidence="1">
    <location>
        <begin position="32"/>
        <end position="82"/>
    </location>
</feature>
<evidence type="ECO:0000313" key="4">
    <source>
        <dbReference type="Proteomes" id="UP001143364"/>
    </source>
</evidence>
<gene>
    <name evidence="3" type="ORF">GCM10008171_26030</name>
</gene>
<feature type="domain" description="Smr" evidence="2">
    <location>
        <begin position="100"/>
        <end position="191"/>
    </location>
</feature>
<name>A0A9W6N3S3_9HYPH</name>
<protein>
    <submittedName>
        <fullName evidence="3">DNA mismatch repair protein MutS</fullName>
    </submittedName>
</protein>
<dbReference type="PANTHER" id="PTHR35562">
    <property type="entry name" value="DNA ENDONUCLEASE SMRA-RELATED"/>
    <property type="match status" value="1"/>
</dbReference>
<dbReference type="PROSITE" id="PS50828">
    <property type="entry name" value="SMR"/>
    <property type="match status" value="1"/>
</dbReference>
<evidence type="ECO:0000256" key="1">
    <source>
        <dbReference type="SAM" id="MobiDB-lite"/>
    </source>
</evidence>
<dbReference type="AlphaFoldDB" id="A0A9W6N3S3"/>
<dbReference type="EMBL" id="BSFK01000016">
    <property type="protein sequence ID" value="GLK77349.1"/>
    <property type="molecule type" value="Genomic_DNA"/>
</dbReference>
<dbReference type="InterPro" id="IPR036063">
    <property type="entry name" value="Smr_dom_sf"/>
</dbReference>
<proteinExistence type="predicted"/>
<dbReference type="InterPro" id="IPR002625">
    <property type="entry name" value="Smr_dom"/>
</dbReference>
<organism evidence="3 4">
    <name type="scientific">Methylopila jiangsuensis</name>
    <dbReference type="NCBI Taxonomy" id="586230"/>
    <lineage>
        <taxon>Bacteria</taxon>
        <taxon>Pseudomonadati</taxon>
        <taxon>Pseudomonadota</taxon>
        <taxon>Alphaproteobacteria</taxon>
        <taxon>Hyphomicrobiales</taxon>
        <taxon>Methylopilaceae</taxon>
        <taxon>Methylopila</taxon>
    </lineage>
</organism>
<dbReference type="Gene3D" id="3.30.1370.110">
    <property type="match status" value="1"/>
</dbReference>